<organism evidence="9 10">
    <name type="scientific">Rhynocoris fuscipes</name>
    <dbReference type="NCBI Taxonomy" id="488301"/>
    <lineage>
        <taxon>Eukaryota</taxon>
        <taxon>Metazoa</taxon>
        <taxon>Ecdysozoa</taxon>
        <taxon>Arthropoda</taxon>
        <taxon>Hexapoda</taxon>
        <taxon>Insecta</taxon>
        <taxon>Pterygota</taxon>
        <taxon>Neoptera</taxon>
        <taxon>Paraneoptera</taxon>
        <taxon>Hemiptera</taxon>
        <taxon>Heteroptera</taxon>
        <taxon>Panheteroptera</taxon>
        <taxon>Cimicomorpha</taxon>
        <taxon>Reduviidae</taxon>
        <taxon>Harpactorinae</taxon>
        <taxon>Harpactorini</taxon>
        <taxon>Rhynocoris</taxon>
    </lineage>
</organism>
<dbReference type="AlphaFoldDB" id="A0AAW1DML4"/>
<evidence type="ECO:0000313" key="10">
    <source>
        <dbReference type="Proteomes" id="UP001461498"/>
    </source>
</evidence>
<keyword evidence="8" id="KW-1133">Transmembrane helix</keyword>
<evidence type="ECO:0000313" key="9">
    <source>
        <dbReference type="EMBL" id="KAK9512188.1"/>
    </source>
</evidence>
<keyword evidence="3 7" id="KW-0378">Hydrolase</keyword>
<dbReference type="GO" id="GO:0004620">
    <property type="term" value="F:phospholipase activity"/>
    <property type="evidence" value="ECO:0007669"/>
    <property type="project" value="InterPro"/>
</dbReference>
<dbReference type="GO" id="GO:0009395">
    <property type="term" value="P:phospholipid catabolic process"/>
    <property type="evidence" value="ECO:0007669"/>
    <property type="project" value="TreeGrafter"/>
</dbReference>
<dbReference type="EMBL" id="JAPXFL010000001">
    <property type="protein sequence ID" value="KAK9512188.1"/>
    <property type="molecule type" value="Genomic_DNA"/>
</dbReference>
<dbReference type="EC" id="3.1.1.-" evidence="7"/>
<dbReference type="EMBL" id="JAPXFL010000001">
    <property type="protein sequence ID" value="KAK9512186.1"/>
    <property type="molecule type" value="Genomic_DNA"/>
</dbReference>
<protein>
    <recommendedName>
        <fullName evidence="7">Phospholipase B-like</fullName>
        <ecNumber evidence="7">3.1.1.-</ecNumber>
    </recommendedName>
</protein>
<reference evidence="9 10" key="1">
    <citation type="submission" date="2022-12" db="EMBL/GenBank/DDBJ databases">
        <title>Chromosome-level genome assembly of true bugs.</title>
        <authorList>
            <person name="Ma L."/>
            <person name="Li H."/>
        </authorList>
    </citation>
    <scope>NUCLEOTIDE SEQUENCE [LARGE SCALE GENOMIC DNA]</scope>
    <source>
        <strain evidence="9">Lab_2022b</strain>
    </source>
</reference>
<proteinExistence type="inferred from homology"/>
<keyword evidence="5 7" id="KW-0443">Lipid metabolism</keyword>
<keyword evidence="10" id="KW-1185">Reference proteome</keyword>
<feature type="transmembrane region" description="Helical" evidence="8">
    <location>
        <begin position="12"/>
        <end position="33"/>
    </location>
</feature>
<comment type="similarity">
    <text evidence="1 7">Belongs to the phospholipase B-like family.</text>
</comment>
<keyword evidence="8" id="KW-0472">Membrane</keyword>
<dbReference type="Gene3D" id="3.60.60.30">
    <property type="match status" value="1"/>
</dbReference>
<dbReference type="InterPro" id="IPR007000">
    <property type="entry name" value="PLipase_B-like"/>
</dbReference>
<dbReference type="PANTHER" id="PTHR12370">
    <property type="entry name" value="PHOSPHOLIPASE B-RELATED"/>
    <property type="match status" value="1"/>
</dbReference>
<dbReference type="EMBL" id="JAPXFL010000001">
    <property type="protein sequence ID" value="KAK9512187.1"/>
    <property type="molecule type" value="Genomic_DNA"/>
</dbReference>
<keyword evidence="4 7" id="KW-0442">Lipid degradation</keyword>
<dbReference type="Pfam" id="PF04916">
    <property type="entry name" value="Phospholip_B"/>
    <property type="match status" value="1"/>
</dbReference>
<evidence type="ECO:0000256" key="5">
    <source>
        <dbReference type="ARBA" id="ARBA00023098"/>
    </source>
</evidence>
<dbReference type="Proteomes" id="UP001461498">
    <property type="component" value="Unassembled WGS sequence"/>
</dbReference>
<evidence type="ECO:0000256" key="7">
    <source>
        <dbReference type="RuleBase" id="RU364138"/>
    </source>
</evidence>
<keyword evidence="2" id="KW-0732">Signal</keyword>
<keyword evidence="6" id="KW-0325">Glycoprotein</keyword>
<sequence length="647" mass="74018">MLKVVGASWEKTRLTTIMLIAVLIIAIFAIFFYEVPLQENDGHYSASVLWSEKLGFREIYWGQNNDPKTVNPGVARAYYKPDMASTGWSTIEIQTQPSYPDWIQAYAAGLLEGSLCWQLIYWHWQNTINVPCQNREQFCDKIRKQLQDNSDNIRKVAAENDNISPYWHQVNLFYTQLDGLEAGWRNGVIRSRKSKILKIPKIDFLWMNSGSDLKDLEQHYNSSRYLERTKPLASITVLKYSPNVPDQFLLAHEAAGFYNEMLRLHKRYDFGYHMTSSKNSPLTPGQEMVFTSYPAALYSQDDFYQIKGEKMMTVAGVGITNFNRTLWNETYFPKKVIMAPRVLAANRLSKNGKEWGKILALKQSGTGNKHWLVISGSDKNERTGITEPIALWVVEQIPGLTIFKNQTNTLRSKGYWINVGIPYYDEILQMAGYRSEKNGEAIYRMEFLTPVQNVLIQGSPNVKDTGTLTDLMRSPEITAAGRSDVVIVNVTNENGDGDIPKVVGDNGFSVHYTYHGSHHNEKGATHPSNQINGFHDYFKGMIDNKNPKDRVRDMDNNIGNNIKWNNKEAVLPPDDMTRELSVTEYAGIIDLKVAEGHDWYNGIAGPPYNPSYRVEPFSWSNSLLRKVPHYGQVDLWAFHPVRPIWVW</sequence>
<keyword evidence="8" id="KW-0812">Transmembrane</keyword>
<name>A0AAW1DML4_9HEMI</name>
<evidence type="ECO:0000256" key="1">
    <source>
        <dbReference type="ARBA" id="ARBA00007835"/>
    </source>
</evidence>
<comment type="caution">
    <text evidence="9">The sequence shown here is derived from an EMBL/GenBank/DDBJ whole genome shotgun (WGS) entry which is preliminary data.</text>
</comment>
<dbReference type="GO" id="GO:0005576">
    <property type="term" value="C:extracellular region"/>
    <property type="evidence" value="ECO:0007669"/>
    <property type="project" value="TreeGrafter"/>
</dbReference>
<accession>A0AAW1DML4</accession>
<evidence type="ECO:0000256" key="6">
    <source>
        <dbReference type="ARBA" id="ARBA00023180"/>
    </source>
</evidence>
<dbReference type="PANTHER" id="PTHR12370:SF3">
    <property type="entry name" value="PHOSPHOLIPASE B-LIKE 2-RELATED"/>
    <property type="match status" value="1"/>
</dbReference>
<comment type="function">
    <text evidence="7">Putative phospholipase.</text>
</comment>
<evidence type="ECO:0000256" key="8">
    <source>
        <dbReference type="SAM" id="Phobius"/>
    </source>
</evidence>
<evidence type="ECO:0000256" key="3">
    <source>
        <dbReference type="ARBA" id="ARBA00022801"/>
    </source>
</evidence>
<evidence type="ECO:0000256" key="2">
    <source>
        <dbReference type="ARBA" id="ARBA00022729"/>
    </source>
</evidence>
<evidence type="ECO:0000256" key="4">
    <source>
        <dbReference type="ARBA" id="ARBA00022963"/>
    </source>
</evidence>
<dbReference type="EMBL" id="JAPXFL010000001">
    <property type="protein sequence ID" value="KAK9512185.1"/>
    <property type="molecule type" value="Genomic_DNA"/>
</dbReference>
<gene>
    <name evidence="9" type="ORF">O3M35_000660</name>
</gene>